<evidence type="ECO:0000313" key="2">
    <source>
        <dbReference type="Proteomes" id="UP000008694"/>
    </source>
</evidence>
<proteinExistence type="predicted"/>
<dbReference type="HOGENOM" id="CLU_2416288_0_0_1"/>
<name>D7M4A9_ARALL</name>
<accession>D7M4A9</accession>
<dbReference type="AlphaFoldDB" id="D7M4A9"/>
<dbReference type="Gramene" id="Al_scaffold_0006_1078">
    <property type="protein sequence ID" value="Al_scaffold_0006_1078"/>
    <property type="gene ID" value="Al_scaffold_0006_1078"/>
</dbReference>
<evidence type="ECO:0000313" key="1">
    <source>
        <dbReference type="EMBL" id="EFH47744.1"/>
    </source>
</evidence>
<dbReference type="Proteomes" id="UP000008694">
    <property type="component" value="Unassembled WGS sequence"/>
</dbReference>
<protein>
    <submittedName>
        <fullName evidence="1">Predicted protein</fullName>
    </submittedName>
</protein>
<reference evidence="2" key="1">
    <citation type="journal article" date="2011" name="Nat. Genet.">
        <title>The Arabidopsis lyrata genome sequence and the basis of rapid genome size change.</title>
        <authorList>
            <person name="Hu T.T."/>
            <person name="Pattyn P."/>
            <person name="Bakker E.G."/>
            <person name="Cao J."/>
            <person name="Cheng J.-F."/>
            <person name="Clark R.M."/>
            <person name="Fahlgren N."/>
            <person name="Fawcett J.A."/>
            <person name="Grimwood J."/>
            <person name="Gundlach H."/>
            <person name="Haberer G."/>
            <person name="Hollister J.D."/>
            <person name="Ossowski S."/>
            <person name="Ottilar R.P."/>
            <person name="Salamov A.A."/>
            <person name="Schneeberger K."/>
            <person name="Spannagl M."/>
            <person name="Wang X."/>
            <person name="Yang L."/>
            <person name="Nasrallah M.E."/>
            <person name="Bergelson J."/>
            <person name="Carrington J.C."/>
            <person name="Gaut B.S."/>
            <person name="Schmutz J."/>
            <person name="Mayer K.F.X."/>
            <person name="Van de Peer Y."/>
            <person name="Grigoriev I.V."/>
            <person name="Nordborg M."/>
            <person name="Weigel D."/>
            <person name="Guo Y.-L."/>
        </authorList>
    </citation>
    <scope>NUCLEOTIDE SEQUENCE [LARGE SCALE GENOMIC DNA]</scope>
    <source>
        <strain evidence="2">cv. MN47</strain>
    </source>
</reference>
<sequence>MTESICFSVGGGVVSSHRCSCGFGLAVEELCCAVAPFATTTAEVDEVWWVALFGEVVSGSSGGSKLRWLVRVLGSEAWFEPPPYGSAAFGIH</sequence>
<gene>
    <name evidence="1" type="ORF">ARALYDRAFT_661013</name>
</gene>
<organism evidence="2">
    <name type="scientific">Arabidopsis lyrata subsp. lyrata</name>
    <name type="common">Lyre-leaved rock-cress</name>
    <dbReference type="NCBI Taxonomy" id="81972"/>
    <lineage>
        <taxon>Eukaryota</taxon>
        <taxon>Viridiplantae</taxon>
        <taxon>Streptophyta</taxon>
        <taxon>Embryophyta</taxon>
        <taxon>Tracheophyta</taxon>
        <taxon>Spermatophyta</taxon>
        <taxon>Magnoliopsida</taxon>
        <taxon>eudicotyledons</taxon>
        <taxon>Gunneridae</taxon>
        <taxon>Pentapetalae</taxon>
        <taxon>rosids</taxon>
        <taxon>malvids</taxon>
        <taxon>Brassicales</taxon>
        <taxon>Brassicaceae</taxon>
        <taxon>Camelineae</taxon>
        <taxon>Arabidopsis</taxon>
    </lineage>
</organism>
<dbReference type="EMBL" id="GL348718">
    <property type="protein sequence ID" value="EFH47744.1"/>
    <property type="molecule type" value="Genomic_DNA"/>
</dbReference>
<keyword evidence="2" id="KW-1185">Reference proteome</keyword>